<feature type="region of interest" description="Disordered" evidence="10">
    <location>
        <begin position="127"/>
        <end position="170"/>
    </location>
</feature>
<feature type="compositionally biased region" description="Basic and acidic residues" evidence="10">
    <location>
        <begin position="69"/>
        <end position="91"/>
    </location>
</feature>
<feature type="repeat" description="ANK" evidence="9">
    <location>
        <begin position="167"/>
        <end position="199"/>
    </location>
</feature>
<feature type="region of interest" description="Disordered" evidence="10">
    <location>
        <begin position="691"/>
        <end position="1150"/>
    </location>
</feature>
<name>A0A3B1JVT0_ASTMX</name>
<feature type="compositionally biased region" description="Basic and acidic residues" evidence="10">
    <location>
        <begin position="465"/>
        <end position="480"/>
    </location>
</feature>
<feature type="region of interest" description="Disordered" evidence="10">
    <location>
        <begin position="1166"/>
        <end position="1731"/>
    </location>
</feature>
<dbReference type="Proteomes" id="UP000018467">
    <property type="component" value="Unassembled WGS sequence"/>
</dbReference>
<feature type="compositionally biased region" description="Polar residues" evidence="10">
    <location>
        <begin position="501"/>
        <end position="517"/>
    </location>
</feature>
<evidence type="ECO:0000313" key="11">
    <source>
        <dbReference type="Ensembl" id="ENSAMXP00000046532.1"/>
    </source>
</evidence>
<feature type="compositionally biased region" description="Acidic residues" evidence="10">
    <location>
        <begin position="1976"/>
        <end position="2020"/>
    </location>
</feature>
<feature type="compositionally biased region" description="Basic residues" evidence="10">
    <location>
        <begin position="644"/>
        <end position="655"/>
    </location>
</feature>
<feature type="region of interest" description="Disordered" evidence="10">
    <location>
        <begin position="2310"/>
        <end position="2357"/>
    </location>
</feature>
<reference evidence="11" key="3">
    <citation type="submission" date="2025-05" db="UniProtKB">
        <authorList>
            <consortium name="Ensembl"/>
        </authorList>
    </citation>
    <scope>IDENTIFICATION</scope>
</reference>
<feature type="compositionally biased region" description="Polar residues" evidence="10">
    <location>
        <begin position="1719"/>
        <end position="1731"/>
    </location>
</feature>
<feature type="compositionally biased region" description="Low complexity" evidence="10">
    <location>
        <begin position="518"/>
        <end position="541"/>
    </location>
</feature>
<feature type="region of interest" description="Disordered" evidence="10">
    <location>
        <begin position="2491"/>
        <end position="2585"/>
    </location>
</feature>
<feature type="compositionally biased region" description="Acidic residues" evidence="10">
    <location>
        <begin position="347"/>
        <end position="356"/>
    </location>
</feature>
<feature type="region of interest" description="Disordered" evidence="10">
    <location>
        <begin position="288"/>
        <end position="375"/>
    </location>
</feature>
<proteinExistence type="predicted"/>
<organism evidence="11 12">
    <name type="scientific">Astyanax mexicanus</name>
    <name type="common">Blind cave fish</name>
    <name type="synonym">Astyanax fasciatus mexicanus</name>
    <dbReference type="NCBI Taxonomy" id="7994"/>
    <lineage>
        <taxon>Eukaryota</taxon>
        <taxon>Metazoa</taxon>
        <taxon>Chordata</taxon>
        <taxon>Craniata</taxon>
        <taxon>Vertebrata</taxon>
        <taxon>Euteleostomi</taxon>
        <taxon>Actinopterygii</taxon>
        <taxon>Neopterygii</taxon>
        <taxon>Teleostei</taxon>
        <taxon>Ostariophysi</taxon>
        <taxon>Characiformes</taxon>
        <taxon>Characoidei</taxon>
        <taxon>Acestrorhamphidae</taxon>
        <taxon>Acestrorhamphinae</taxon>
        <taxon>Astyanax</taxon>
    </lineage>
</organism>
<keyword evidence="2" id="KW-0597">Phosphoprotein</keyword>
<accession>A0A3B1JVT0</accession>
<protein>
    <recommendedName>
        <fullName evidence="8">Ankyrin repeat domain-containing protein 11</fullName>
    </recommendedName>
</protein>
<dbReference type="SMART" id="SM00248">
    <property type="entry name" value="ANK"/>
    <property type="match status" value="3"/>
</dbReference>
<reference evidence="12" key="1">
    <citation type="submission" date="2013-03" db="EMBL/GenBank/DDBJ databases">
        <authorList>
            <person name="Jeffery W."/>
            <person name="Warren W."/>
            <person name="Wilson R.K."/>
        </authorList>
    </citation>
    <scope>NUCLEOTIDE SEQUENCE</scope>
    <source>
        <strain evidence="12">female</strain>
    </source>
</reference>
<evidence type="ECO:0000256" key="8">
    <source>
        <dbReference type="ARBA" id="ARBA00067265"/>
    </source>
</evidence>
<sequence length="2857" mass="323351">MPKGGGSKTPQLEDFPLGTDMVEKQGGKKDKDKGSSNKTPKSDRSDGVKEMKEKAPKRKLPFTVGANGDQKDSDSEKQGPERKRIKKEPTNSRKPGLPFGMGMPGIRAGYPLSERQQVALLMQMTAEESVNSPDTTPKHQSQSNLGQKGTPNSASKTKDKVNKRNERGETRLHRAAIRGEVRRIKELISEGADVNVKDFAGWTALHEACNRGYYDVAKQLLAAGAEVNTKGLDDDTPLHDASNNGHFKVVKLLLRYGGDPCQSNRRGETPLKVANSPTMLNLLLGKGTYTSSESSSESSEEEDAPSFAPSSSVDGNNTDSEFEKGLKLKGKALDPPKSTTTPIKDEYEFDEDDEEERVPPVDDKHLLKKEFRKDPVTKVNNFISIPKMEVKTYSKSNSLTPKKPVRRILSDSNSSDEDDRTLCFTPTPTPRQPAAQTNKSRDSAMLSSKQQKDKNKVKKKRKKETKNNVSKEVRFGKVNDKFCTSDSETGDLESEDDKGSMPSSNCVKDSSALNLKDSSVFNSLSASSSSSSHGGLGSQKLTQSLAEQHPKQWRTDGWKTVSSPTWSDDSSLSDSVRTRLSSESDYSSADSSVESVKQVKKKTQDNKKKNNTHANALDKKSSDFYKNSNVDGTVSKADKDGKVLKKHKVKHKHKNKEKEKVPSVVLNQDMNEKFVKSFTFDFDDSRQKSLIVETESPSESKVKLSKHDKDHFKKEDRLSKGKSEDKDWSAKDIQRVSKEEKSKKTKDSNKDRASKEEKEKSLKTEKEKGLKDKEKPKEEKQKSHKEDKKKKSKDKSLKAEKKSEIKEEKHFKSEKDKIGKEEKSKKDKTIKEETDYEEYDIKNFLDDTKMSASDDHDRWQSDLSSGSSLYGDDSWDAPMKEYKANNSVKLIVETMKEESRDRKKENKVKDKKSEHGDKRADKEATSKKKEKESSDKSNEKKKDWTDKQKLNSNHLEKEKKRKESDGGVKEKKEKESLDSSRDRKDSYEFTKERKDSKVKQECLTRDEYGSETFFKDKLESESTAKSDPRERNHSGKEKDKKGDGVEKKDRLKGEKHKDKPKDRSLEQDKDKPDKNSLERSLKDKDIERSSKDKKDGAKDKHKDSHSKDKERKMSSEQSKDKKEKISLDKHSEREKDFLEFKKEEKKPEKVREKTWYKIEDIFTDESEDENDSYNGGVAKLSDSFGLLDSHRKDSTPDRDDIDHILTDKHRKFSGEGKQHSTEKQKEKEHKDKKKEKTTFDVGKERKGSIEKHKDKKEKDSTEAKHKERKDRASVDSNQDKKNKQKPTDKREPTEEKSKSKYKDKPDHLKDRKPSKSGGENEKSLLEKLEEEAMNDYKDDSNDKNSEISSDSFTDRGHEPVLSFYDSSNDMSEDRRESLTISNPQDKFRDKERHRHSSSSSSKKSHDKEKEKVKKEKRDKSEEIRESFGRRESLPFEKEPMPLEADPYTFPYSSKADGEDDLDKTLEFEKEMSKKDKMNSVITSEKIKEKKKKEKHKEKVKEEKHKYSDGFGSFRHSKEDQKSGLKESPQVISLKDKSKEDSPKFDGKNKDRNRDITDKDRMDYNKTKSKDENDKISQSKEMSRKDSRPRELLVDGDLRLTSFGKMLSLKDQENEERHKRHKERMKQMEKLRHRSGDPKLKDKTKSTEELKKNRGDLTSKKSSSLESALKEKKLKDVGLPVQMMSPDRKSQPMDSQNSKDWLAGHQMKENLPASPRPDQNRPTGVPTPTSVISCPSFEEVMQTPRTPSCSAEDYPDIMFDGLDCQNSSAMTMSMNACSPSFFDRYSSQNSSHSFPEGTCITPAKNMQLPLVSRSAASEVRRPLEDEFKAEADKFLRQQNVTPATEFESSASHLPDDKMPLDRLECVSPPYFSPHVLSPRPDPSQPVQERASTANVASDASELPPESMFNNYLIKPSTPVHRPDPQEPCLDIAAPPTPAPAALPPMDIDDLSEPHQSEPSVLPSDPVSGSEYLPPLVEEQEEDEEEEEEEEDEEEDEEEEDDNEEEEEEEEDEEEDNAEDAAESQIASEQAMQSVEDPTYSLEIEDSARKTWVESPDRREPEILPLTPPHPQDGHIENSCDQSGWNSAEIMKSPNESYEEVEAAVSKISSPYSHSECDLPQLPTALSVHPSVTPPYSAYSRPYCPSQISEPHYQLQKDDAEDCSSPERPVTEPVDSVESNFMPPASTRLDFFPDIKPQIEENQMEEEPPMCLSQESREESPSYAPESTIAPAVTRGAQWEDPFSTAVDELDDLGPFSLPDLPFQEKEMQEPEITAPEMPEAKHPHPPAQIRPMIKEASKELGVIEVGLPSLTKSPCSPVVVPPSEPAQDLVSPVHEESYQPPQHDLEPEPQGITDVPSIKDVPTIQDDVCSFNEQDEGDGNMYSATDAVNDNQEYKPKDPSPDVLAPVSVAPCLESLTTLKAERMVSPVVALSRSCSPRPSAPILVVTSSTTTQISEALETTAKLPVATAPSEAPKKVEEIPQRITRNRAQMLANQSKQSTVASPASITSSAASSPVTTSITNSSPSSITNTSEKDKEKEKESIHITAAQTSTPVTPALVTKTKGRTVEEEDGQTQHPRKRKFQKSGQQQVQVQLVNTAMQQTREMIQQTLAVIVNAIKLDEIEPYHSDRSNPYFEYLQIRKKIEEKRKILCYITPQAPQCYAEYVTYTGSYLLDGKPLSKLHIPVIAPPPSLSEPLKELFRQQEAVRGKLRLQHSIEREKLIVSCEQEVLRVHCRAARTIANQAVPFSACTMLLDSEVYNMPSESQGDENKSVRDRFNARQFISWIQDVDDKYDRMKTCLLMRQQHEAAALNAVQRMEWQLKVQELDPAGHKSLCVNEVPSFYVPMVDVNDDFVLLPA</sequence>
<feature type="compositionally biased region" description="Basic and acidic residues" evidence="10">
    <location>
        <begin position="794"/>
        <end position="860"/>
    </location>
</feature>
<feature type="region of interest" description="Disordered" evidence="10">
    <location>
        <begin position="1"/>
        <end position="108"/>
    </location>
</feature>
<dbReference type="Ensembl" id="ENSAMXT00000050070.1">
    <property type="protein sequence ID" value="ENSAMXP00000046532.1"/>
    <property type="gene ID" value="ENSAMXG00000010764.2"/>
</dbReference>
<feature type="compositionally biased region" description="Low complexity" evidence="10">
    <location>
        <begin position="2498"/>
        <end position="2530"/>
    </location>
</feature>
<keyword evidence="3" id="KW-0677">Repeat</keyword>
<dbReference type="Pfam" id="PF00023">
    <property type="entry name" value="Ank"/>
    <property type="match status" value="1"/>
</dbReference>
<evidence type="ECO:0000256" key="4">
    <source>
        <dbReference type="ARBA" id="ARBA00023043"/>
    </source>
</evidence>
<evidence type="ECO:0000256" key="7">
    <source>
        <dbReference type="ARBA" id="ARBA00062257"/>
    </source>
</evidence>
<feature type="compositionally biased region" description="Basic and acidic residues" evidence="10">
    <location>
        <begin position="1403"/>
        <end position="1440"/>
    </location>
</feature>
<comment type="subcellular location">
    <subcellularLocation>
        <location evidence="1">Nucleus</location>
    </subcellularLocation>
</comment>
<feature type="compositionally biased region" description="Polar residues" evidence="10">
    <location>
        <begin position="127"/>
        <end position="155"/>
    </location>
</feature>
<evidence type="ECO:0000256" key="9">
    <source>
        <dbReference type="PROSITE-ProRule" id="PRU00023"/>
    </source>
</evidence>
<dbReference type="PANTHER" id="PTHR24145">
    <property type="entry name" value="ANKYRIN REPEAT DOMAIN-CONTAINING PROTEIN 11"/>
    <property type="match status" value="1"/>
</dbReference>
<evidence type="ECO:0000256" key="3">
    <source>
        <dbReference type="ARBA" id="ARBA00022737"/>
    </source>
</evidence>
<feature type="compositionally biased region" description="Basic and acidic residues" evidence="10">
    <location>
        <begin position="321"/>
        <end position="334"/>
    </location>
</feature>
<dbReference type="PANTHER" id="PTHR24145:SF3">
    <property type="entry name" value="ANKYRIN REPEAT DOMAIN-CONTAINING PROTEIN 11"/>
    <property type="match status" value="1"/>
</dbReference>
<dbReference type="PROSITE" id="PS50297">
    <property type="entry name" value="ANK_REP_REGION"/>
    <property type="match status" value="3"/>
</dbReference>
<dbReference type="PROSITE" id="PS50088">
    <property type="entry name" value="ANK_REPEAT"/>
    <property type="match status" value="3"/>
</dbReference>
<dbReference type="Gene3D" id="1.25.40.20">
    <property type="entry name" value="Ankyrin repeat-containing domain"/>
    <property type="match status" value="1"/>
</dbReference>
<feature type="compositionally biased region" description="Low complexity" evidence="10">
    <location>
        <begin position="560"/>
        <end position="575"/>
    </location>
</feature>
<feature type="compositionally biased region" description="Basic and acidic residues" evidence="10">
    <location>
        <begin position="1624"/>
        <end position="1658"/>
    </location>
</feature>
<dbReference type="InterPro" id="IPR042636">
    <property type="entry name" value="ANKRD11"/>
</dbReference>
<dbReference type="Bgee" id="ENSAMXG00000010764">
    <property type="expression patterns" value="Expressed in camera-type eye and 12 other cell types or tissues"/>
</dbReference>
<dbReference type="GO" id="GO:0060323">
    <property type="term" value="P:head morphogenesis"/>
    <property type="evidence" value="ECO:0007669"/>
    <property type="project" value="UniProtKB-ARBA"/>
</dbReference>
<feature type="compositionally biased region" description="Low complexity" evidence="10">
    <location>
        <begin position="861"/>
        <end position="872"/>
    </location>
</feature>
<feature type="compositionally biased region" description="Low complexity" evidence="10">
    <location>
        <begin position="583"/>
        <end position="596"/>
    </location>
</feature>
<feature type="compositionally biased region" description="Polar residues" evidence="10">
    <location>
        <begin position="1883"/>
        <end position="1896"/>
    </location>
</feature>
<feature type="compositionally biased region" description="Basic and acidic residues" evidence="10">
    <location>
        <begin position="894"/>
        <end position="1150"/>
    </location>
</feature>
<comment type="function">
    <text evidence="6">Chromatin regulator which modulates histone acetylation and gene expression in neural precursor cells. May recruit histone deacetylases (HDACs) to the p160 coactivators/nuclear receptor complex to inhibit ligand-dependent transactivation. Has a role in proliferation and development of cortical neural precursors. May also regulate bone homeostasis.</text>
</comment>
<reference evidence="12" key="2">
    <citation type="journal article" date="2014" name="Nat. Commun.">
        <title>The cavefish genome reveals candidate genes for eye loss.</title>
        <authorList>
            <person name="McGaugh S.E."/>
            <person name="Gross J.B."/>
            <person name="Aken B."/>
            <person name="Blin M."/>
            <person name="Borowsky R."/>
            <person name="Chalopin D."/>
            <person name="Hinaux H."/>
            <person name="Jeffery W.R."/>
            <person name="Keene A."/>
            <person name="Ma L."/>
            <person name="Minx P."/>
            <person name="Murphy D."/>
            <person name="O'Quin K.E."/>
            <person name="Retaux S."/>
            <person name="Rohner N."/>
            <person name="Searle S.M."/>
            <person name="Stahl B.A."/>
            <person name="Tabin C."/>
            <person name="Volff J.N."/>
            <person name="Yoshizawa M."/>
            <person name="Warren W.C."/>
        </authorList>
    </citation>
    <scope>NUCLEOTIDE SEQUENCE [LARGE SCALE GENOMIC DNA]</scope>
    <source>
        <strain evidence="12">female</strain>
    </source>
</reference>
<dbReference type="GO" id="GO:0060324">
    <property type="term" value="P:face development"/>
    <property type="evidence" value="ECO:0007669"/>
    <property type="project" value="UniProtKB-ARBA"/>
</dbReference>
<feature type="compositionally biased region" description="Basic and acidic residues" evidence="10">
    <location>
        <begin position="1334"/>
        <end position="1345"/>
    </location>
</feature>
<feature type="compositionally biased region" description="Basic and acidic residues" evidence="10">
    <location>
        <begin position="1607"/>
        <end position="1616"/>
    </location>
</feature>
<keyword evidence="4 9" id="KW-0040">ANK repeat</keyword>
<evidence type="ECO:0000256" key="2">
    <source>
        <dbReference type="ARBA" id="ARBA00022553"/>
    </source>
</evidence>
<feature type="compositionally biased region" description="Basic and acidic residues" evidence="10">
    <location>
        <begin position="2531"/>
        <end position="2542"/>
    </location>
</feature>
<evidence type="ECO:0000313" key="12">
    <source>
        <dbReference type="Proteomes" id="UP000018467"/>
    </source>
</evidence>
<feature type="region of interest" description="Disordered" evidence="10">
    <location>
        <begin position="2145"/>
        <end position="2233"/>
    </location>
</feature>
<feature type="repeat" description="ANK" evidence="9">
    <location>
        <begin position="200"/>
        <end position="232"/>
    </location>
</feature>
<evidence type="ECO:0000256" key="5">
    <source>
        <dbReference type="ARBA" id="ARBA00023242"/>
    </source>
</evidence>
<feature type="region of interest" description="Disordered" evidence="10">
    <location>
        <begin position="391"/>
        <end position="668"/>
    </location>
</feature>
<dbReference type="GO" id="GO:0005634">
    <property type="term" value="C:nucleus"/>
    <property type="evidence" value="ECO:0007669"/>
    <property type="project" value="UniProtKB-SubCell"/>
</dbReference>
<feature type="region of interest" description="Disordered" evidence="10">
    <location>
        <begin position="1838"/>
        <end position="1857"/>
    </location>
</feature>
<keyword evidence="5" id="KW-0539">Nucleus</keyword>
<dbReference type="SUPFAM" id="SSF48403">
    <property type="entry name" value="Ankyrin repeat"/>
    <property type="match status" value="1"/>
</dbReference>
<feature type="compositionally biased region" description="Basic and acidic residues" evidence="10">
    <location>
        <begin position="1515"/>
        <end position="1524"/>
    </location>
</feature>
<dbReference type="InterPro" id="IPR036770">
    <property type="entry name" value="Ankyrin_rpt-contain_sf"/>
</dbReference>
<feature type="compositionally biased region" description="Polar residues" evidence="10">
    <location>
        <begin position="1838"/>
        <end position="1850"/>
    </location>
</feature>
<feature type="compositionally biased region" description="Basic and acidic residues" evidence="10">
    <location>
        <begin position="1496"/>
        <end position="1507"/>
    </location>
</feature>
<feature type="compositionally biased region" description="Basic and acidic residues" evidence="10">
    <location>
        <begin position="156"/>
        <end position="170"/>
    </location>
</feature>
<comment type="subunit">
    <text evidence="7">Interacts with the PAS region of the p160 coactivators.</text>
</comment>
<dbReference type="Pfam" id="PF12796">
    <property type="entry name" value="Ank_2"/>
    <property type="match status" value="1"/>
</dbReference>
<evidence type="ECO:0000256" key="1">
    <source>
        <dbReference type="ARBA" id="ARBA00004123"/>
    </source>
</evidence>
<feature type="compositionally biased region" description="Basic and acidic residues" evidence="10">
    <location>
        <begin position="1462"/>
        <end position="1477"/>
    </location>
</feature>
<keyword evidence="12" id="KW-1185">Reference proteome</keyword>
<feature type="compositionally biased region" description="Basic and acidic residues" evidence="10">
    <location>
        <begin position="357"/>
        <end position="375"/>
    </location>
</feature>
<feature type="compositionally biased region" description="Basic and acidic residues" evidence="10">
    <location>
        <begin position="2044"/>
        <end position="2060"/>
    </location>
</feature>
<evidence type="ECO:0000256" key="10">
    <source>
        <dbReference type="SAM" id="MobiDB-lite"/>
    </source>
</evidence>
<dbReference type="STRING" id="7994.ENSAMXP00000027820"/>
<dbReference type="InterPro" id="IPR002110">
    <property type="entry name" value="Ankyrin_rpt"/>
</dbReference>
<feature type="compositionally biased region" description="Basic and acidic residues" evidence="10">
    <location>
        <begin position="21"/>
        <end position="54"/>
    </location>
</feature>
<evidence type="ECO:0000256" key="6">
    <source>
        <dbReference type="ARBA" id="ARBA00059495"/>
    </source>
</evidence>
<feature type="compositionally biased region" description="Basic and acidic residues" evidence="10">
    <location>
        <begin position="1533"/>
        <end position="1597"/>
    </location>
</feature>
<dbReference type="FunFam" id="1.25.40.20:FF:000039">
    <property type="entry name" value="Ankyrin repeat domain-containing protein 11"/>
    <property type="match status" value="1"/>
</dbReference>
<dbReference type="GeneTree" id="ENSGT00940000155966"/>
<feature type="compositionally biased region" description="Basic and acidic residues" evidence="10">
    <location>
        <begin position="698"/>
        <end position="786"/>
    </location>
</feature>
<feature type="compositionally biased region" description="Basic and acidic residues" evidence="10">
    <location>
        <begin position="548"/>
        <end position="557"/>
    </location>
</feature>
<dbReference type="GO" id="GO:0048705">
    <property type="term" value="P:skeletal system morphogenesis"/>
    <property type="evidence" value="ECO:0007669"/>
    <property type="project" value="UniProtKB-ARBA"/>
</dbReference>
<feature type="region of interest" description="Disordered" evidence="10">
    <location>
        <begin position="1870"/>
        <end position="2084"/>
    </location>
</feature>
<feature type="compositionally biased region" description="Basic and acidic residues" evidence="10">
    <location>
        <begin position="1188"/>
        <end position="1327"/>
    </location>
</feature>
<feature type="repeat" description="ANK" evidence="9">
    <location>
        <begin position="233"/>
        <end position="265"/>
    </location>
</feature>
<dbReference type="Ensembl" id="ENSAMXT00000032794.1">
    <property type="protein sequence ID" value="ENSAMXP00000027820.1"/>
    <property type="gene ID" value="ENSAMXG00000010764.2"/>
</dbReference>
<feature type="compositionally biased region" description="Basic residues" evidence="10">
    <location>
        <begin position="455"/>
        <end position="464"/>
    </location>
</feature>